<evidence type="ECO:0000313" key="2">
    <source>
        <dbReference type="Proteomes" id="UP001321749"/>
    </source>
</evidence>
<sequence>MDHILSRTTIAFESDVFNSFLELRRALWLREPASKLKTAFMIYNHVNFYVRVDRASLTPQMAKFLKSINRMLKVIPHDDRGQIGMLEMLWRIPSEAPGFVRPWKSGAQHAKSCRAGWPKQALFGNSCPDCERALCEYLCTMHIKYQWLKILAHPAPRDITDSWDHYLLDEQGLYPVDMFPTANTYDATHPRIREALKRIPELRPAVALRVYIDIVDDGDRSKHDSRLYFSWSQRSWPRTTASGSQPPVSVYVFRLTRELRCSSSVGLTNLTRNKQDYFP</sequence>
<keyword evidence="2" id="KW-1185">Reference proteome</keyword>
<protein>
    <submittedName>
        <fullName evidence="1">Uncharacterized protein</fullName>
    </submittedName>
</protein>
<evidence type="ECO:0000313" key="1">
    <source>
        <dbReference type="EMBL" id="KAK4463671.1"/>
    </source>
</evidence>
<accession>A0AAV9HX17</accession>
<reference evidence="1" key="2">
    <citation type="submission" date="2023-06" db="EMBL/GenBank/DDBJ databases">
        <authorList>
            <consortium name="Lawrence Berkeley National Laboratory"/>
            <person name="Mondo S.J."/>
            <person name="Hensen N."/>
            <person name="Bonometti L."/>
            <person name="Westerberg I."/>
            <person name="Brannstrom I.O."/>
            <person name="Guillou S."/>
            <person name="Cros-Aarteil S."/>
            <person name="Calhoun S."/>
            <person name="Haridas S."/>
            <person name="Kuo A."/>
            <person name="Pangilinan J."/>
            <person name="Riley R."/>
            <person name="Labutti K."/>
            <person name="Andreopoulos B."/>
            <person name="Lipzen A."/>
            <person name="Chen C."/>
            <person name="Yanf M."/>
            <person name="Daum C."/>
            <person name="Ng V."/>
            <person name="Clum A."/>
            <person name="Steindorff A."/>
            <person name="Ohm R."/>
            <person name="Martin F."/>
            <person name="Silar P."/>
            <person name="Natvig D."/>
            <person name="Lalanne C."/>
            <person name="Gautier V."/>
            <person name="Ament-Velasquez S.L."/>
            <person name="Kruys A."/>
            <person name="Hutchinson M.I."/>
            <person name="Powell A.J."/>
            <person name="Barry K."/>
            <person name="Miller A.N."/>
            <person name="Grigoriev I.V."/>
            <person name="Debuchy R."/>
            <person name="Gladieux P."/>
            <person name="Thoren M.H."/>
            <person name="Johannesson H."/>
        </authorList>
    </citation>
    <scope>NUCLEOTIDE SEQUENCE</scope>
    <source>
        <strain evidence="1">PSN324</strain>
    </source>
</reference>
<name>A0AAV9HX17_9PEZI</name>
<comment type="caution">
    <text evidence="1">The sequence shown here is derived from an EMBL/GenBank/DDBJ whole genome shotgun (WGS) entry which is preliminary data.</text>
</comment>
<dbReference type="EMBL" id="MU864957">
    <property type="protein sequence ID" value="KAK4463671.1"/>
    <property type="molecule type" value="Genomic_DNA"/>
</dbReference>
<organism evidence="1 2">
    <name type="scientific">Cladorrhinum samala</name>
    <dbReference type="NCBI Taxonomy" id="585594"/>
    <lineage>
        <taxon>Eukaryota</taxon>
        <taxon>Fungi</taxon>
        <taxon>Dikarya</taxon>
        <taxon>Ascomycota</taxon>
        <taxon>Pezizomycotina</taxon>
        <taxon>Sordariomycetes</taxon>
        <taxon>Sordariomycetidae</taxon>
        <taxon>Sordariales</taxon>
        <taxon>Podosporaceae</taxon>
        <taxon>Cladorrhinum</taxon>
    </lineage>
</organism>
<proteinExistence type="predicted"/>
<gene>
    <name evidence="1" type="ORF">QBC42DRAFT_323810</name>
</gene>
<dbReference type="AlphaFoldDB" id="A0AAV9HX17"/>
<dbReference type="Proteomes" id="UP001321749">
    <property type="component" value="Unassembled WGS sequence"/>
</dbReference>
<reference evidence="1" key="1">
    <citation type="journal article" date="2023" name="Mol. Phylogenet. Evol.">
        <title>Genome-scale phylogeny and comparative genomics of the fungal order Sordariales.</title>
        <authorList>
            <person name="Hensen N."/>
            <person name="Bonometti L."/>
            <person name="Westerberg I."/>
            <person name="Brannstrom I.O."/>
            <person name="Guillou S."/>
            <person name="Cros-Aarteil S."/>
            <person name="Calhoun S."/>
            <person name="Haridas S."/>
            <person name="Kuo A."/>
            <person name="Mondo S."/>
            <person name="Pangilinan J."/>
            <person name="Riley R."/>
            <person name="LaButti K."/>
            <person name="Andreopoulos B."/>
            <person name="Lipzen A."/>
            <person name="Chen C."/>
            <person name="Yan M."/>
            <person name="Daum C."/>
            <person name="Ng V."/>
            <person name="Clum A."/>
            <person name="Steindorff A."/>
            <person name="Ohm R.A."/>
            <person name="Martin F."/>
            <person name="Silar P."/>
            <person name="Natvig D.O."/>
            <person name="Lalanne C."/>
            <person name="Gautier V."/>
            <person name="Ament-Velasquez S.L."/>
            <person name="Kruys A."/>
            <person name="Hutchinson M.I."/>
            <person name="Powell A.J."/>
            <person name="Barry K."/>
            <person name="Miller A.N."/>
            <person name="Grigoriev I.V."/>
            <person name="Debuchy R."/>
            <person name="Gladieux P."/>
            <person name="Hiltunen Thoren M."/>
            <person name="Johannesson H."/>
        </authorList>
    </citation>
    <scope>NUCLEOTIDE SEQUENCE</scope>
    <source>
        <strain evidence="1">PSN324</strain>
    </source>
</reference>